<gene>
    <name evidence="5" type="ORF">GD597_05855</name>
</gene>
<dbReference type="PANTHER" id="PTHR43434:SF1">
    <property type="entry name" value="PHOSPHOGLYCOLATE PHOSPHATASE"/>
    <property type="match status" value="1"/>
</dbReference>
<organism evidence="5 6">
    <name type="scientific">Limnovirga soli</name>
    <dbReference type="NCBI Taxonomy" id="2656915"/>
    <lineage>
        <taxon>Bacteria</taxon>
        <taxon>Pseudomonadati</taxon>
        <taxon>Bacteroidota</taxon>
        <taxon>Chitinophagia</taxon>
        <taxon>Chitinophagales</taxon>
        <taxon>Chitinophagaceae</taxon>
        <taxon>Limnovirga</taxon>
    </lineage>
</organism>
<name>A0A8J8JQQ0_9BACT</name>
<dbReference type="PANTHER" id="PTHR43434">
    <property type="entry name" value="PHOSPHOGLYCOLATE PHOSPHATASE"/>
    <property type="match status" value="1"/>
</dbReference>
<accession>A0A8J8JQQ0</accession>
<dbReference type="Pfam" id="PF13419">
    <property type="entry name" value="HAD_2"/>
    <property type="match status" value="1"/>
</dbReference>
<evidence type="ECO:0000256" key="4">
    <source>
        <dbReference type="ARBA" id="ARBA00013078"/>
    </source>
</evidence>
<dbReference type="InterPro" id="IPR050155">
    <property type="entry name" value="HAD-like_hydrolase_sf"/>
</dbReference>
<dbReference type="InterPro" id="IPR023198">
    <property type="entry name" value="PGP-like_dom2"/>
</dbReference>
<dbReference type="EC" id="3.1.3.18" evidence="4"/>
<dbReference type="AlphaFoldDB" id="A0A8J8JQQ0"/>
<evidence type="ECO:0000256" key="3">
    <source>
        <dbReference type="ARBA" id="ARBA00006171"/>
    </source>
</evidence>
<dbReference type="InterPro" id="IPR036412">
    <property type="entry name" value="HAD-like_sf"/>
</dbReference>
<dbReference type="InterPro" id="IPR041492">
    <property type="entry name" value="HAD_2"/>
</dbReference>
<proteinExistence type="inferred from homology"/>
<evidence type="ECO:0000256" key="1">
    <source>
        <dbReference type="ARBA" id="ARBA00000830"/>
    </source>
</evidence>
<evidence type="ECO:0000256" key="2">
    <source>
        <dbReference type="ARBA" id="ARBA00004818"/>
    </source>
</evidence>
<dbReference type="EMBL" id="WHPF01000004">
    <property type="protein sequence ID" value="NNV54977.1"/>
    <property type="molecule type" value="Genomic_DNA"/>
</dbReference>
<comment type="similarity">
    <text evidence="3">Belongs to the HAD-like hydrolase superfamily. CbbY/CbbZ/Gph/YieH family.</text>
</comment>
<dbReference type="SUPFAM" id="SSF56784">
    <property type="entry name" value="HAD-like"/>
    <property type="match status" value="1"/>
</dbReference>
<reference evidence="5" key="1">
    <citation type="submission" date="2019-10" db="EMBL/GenBank/DDBJ databases">
        <title>Draft genome sequence of Panacibacter sp. KCS-6.</title>
        <authorList>
            <person name="Yim K.J."/>
        </authorList>
    </citation>
    <scope>NUCLEOTIDE SEQUENCE</scope>
    <source>
        <strain evidence="5">KCS-6</strain>
    </source>
</reference>
<protein>
    <recommendedName>
        <fullName evidence="4">phosphoglycolate phosphatase</fullName>
        <ecNumber evidence="4">3.1.3.18</ecNumber>
    </recommendedName>
</protein>
<evidence type="ECO:0000313" key="6">
    <source>
        <dbReference type="Proteomes" id="UP000598971"/>
    </source>
</evidence>
<dbReference type="SFLD" id="SFLDG01129">
    <property type="entry name" value="C1.5:_HAD__Beta-PGM__Phosphata"/>
    <property type="match status" value="1"/>
</dbReference>
<keyword evidence="6" id="KW-1185">Reference proteome</keyword>
<comment type="caution">
    <text evidence="5">The sequence shown here is derived from an EMBL/GenBank/DDBJ whole genome shotgun (WGS) entry which is preliminary data.</text>
</comment>
<dbReference type="RefSeq" id="WP_171606908.1">
    <property type="nucleotide sequence ID" value="NZ_WHPF01000004.1"/>
</dbReference>
<dbReference type="Proteomes" id="UP000598971">
    <property type="component" value="Unassembled WGS sequence"/>
</dbReference>
<comment type="pathway">
    <text evidence="2">Organic acid metabolism; glycolate biosynthesis; glycolate from 2-phosphoglycolate: step 1/1.</text>
</comment>
<sequence>MLIKPPVDALIFDMDGTLWDAVETYAQSWNEYFKQHGITRHISKADIQGYMGLEAAAYLEKVLPANSIEERIAIYKEVVVIQYQLIAAVGGTLYNGVIEGLQALSKKYKLFIVSNCPAHTIHYFIQWANIGGLITDTVAHGQTGKPKCENIQLLIEKYTFQSPVYIGDTNGDAVQSRLAKVPFVFVDYGFGSSTDYVARFSSFTALADYFLAL</sequence>
<dbReference type="GO" id="GO:0008967">
    <property type="term" value="F:phosphoglycolate phosphatase activity"/>
    <property type="evidence" value="ECO:0007669"/>
    <property type="project" value="UniProtKB-EC"/>
</dbReference>
<dbReference type="GO" id="GO:0006281">
    <property type="term" value="P:DNA repair"/>
    <property type="evidence" value="ECO:0007669"/>
    <property type="project" value="TreeGrafter"/>
</dbReference>
<comment type="catalytic activity">
    <reaction evidence="1">
        <text>2-phosphoglycolate + H2O = glycolate + phosphate</text>
        <dbReference type="Rhea" id="RHEA:14369"/>
        <dbReference type="ChEBI" id="CHEBI:15377"/>
        <dbReference type="ChEBI" id="CHEBI:29805"/>
        <dbReference type="ChEBI" id="CHEBI:43474"/>
        <dbReference type="ChEBI" id="CHEBI:58033"/>
        <dbReference type="EC" id="3.1.3.18"/>
    </reaction>
</comment>
<dbReference type="Gene3D" id="1.10.150.240">
    <property type="entry name" value="Putative phosphatase, domain 2"/>
    <property type="match status" value="1"/>
</dbReference>
<dbReference type="SFLD" id="SFLDS00003">
    <property type="entry name" value="Haloacid_Dehalogenase"/>
    <property type="match status" value="1"/>
</dbReference>
<evidence type="ECO:0000313" key="5">
    <source>
        <dbReference type="EMBL" id="NNV54977.1"/>
    </source>
</evidence>
<dbReference type="InterPro" id="IPR023214">
    <property type="entry name" value="HAD_sf"/>
</dbReference>
<keyword evidence="5" id="KW-0378">Hydrolase</keyword>
<dbReference type="Gene3D" id="3.40.50.1000">
    <property type="entry name" value="HAD superfamily/HAD-like"/>
    <property type="match status" value="1"/>
</dbReference>